<dbReference type="SUPFAM" id="SSF54593">
    <property type="entry name" value="Glyoxalase/Bleomycin resistance protein/Dihydroxybiphenyl dioxygenase"/>
    <property type="match status" value="1"/>
</dbReference>
<dbReference type="PANTHER" id="PTHR36503">
    <property type="entry name" value="BLR2520 PROTEIN"/>
    <property type="match status" value="1"/>
</dbReference>
<evidence type="ECO:0000313" key="2">
    <source>
        <dbReference type="EMBL" id="MTD15729.1"/>
    </source>
</evidence>
<protein>
    <submittedName>
        <fullName evidence="2">Glyoxalase</fullName>
    </submittedName>
</protein>
<dbReference type="PROSITE" id="PS51819">
    <property type="entry name" value="VOC"/>
    <property type="match status" value="1"/>
</dbReference>
<dbReference type="AlphaFoldDB" id="A0A7K1FQU5"/>
<sequence>MVVTDMATTLAFYRALGLEIPAESDSAPHAEAVLPSGMRLMFDTEDVARSLHGDVPPAGPGRAGLAFRAADPAAVNEAYASMTAAGYAGALEPFDAPWGQRYASLTDPDGFGVDLYAAL</sequence>
<gene>
    <name evidence="2" type="ORF">GIS00_17485</name>
</gene>
<dbReference type="InterPro" id="IPR029068">
    <property type="entry name" value="Glyas_Bleomycin-R_OHBP_Dase"/>
</dbReference>
<organism evidence="2 3">
    <name type="scientific">Nakamurella alba</name>
    <dbReference type="NCBI Taxonomy" id="2665158"/>
    <lineage>
        <taxon>Bacteria</taxon>
        <taxon>Bacillati</taxon>
        <taxon>Actinomycetota</taxon>
        <taxon>Actinomycetes</taxon>
        <taxon>Nakamurellales</taxon>
        <taxon>Nakamurellaceae</taxon>
        <taxon>Nakamurella</taxon>
    </lineage>
</organism>
<comment type="caution">
    <text evidence="2">The sequence shown here is derived from an EMBL/GenBank/DDBJ whole genome shotgun (WGS) entry which is preliminary data.</text>
</comment>
<dbReference type="Gene3D" id="3.10.180.10">
    <property type="entry name" value="2,3-Dihydroxybiphenyl 1,2-Dioxygenase, domain 1"/>
    <property type="match status" value="1"/>
</dbReference>
<accession>A0A7K1FQU5</accession>
<proteinExistence type="predicted"/>
<name>A0A7K1FQU5_9ACTN</name>
<dbReference type="PANTHER" id="PTHR36503:SF3">
    <property type="entry name" value="BLR0126 PROTEIN"/>
    <property type="match status" value="1"/>
</dbReference>
<evidence type="ECO:0000313" key="3">
    <source>
        <dbReference type="Proteomes" id="UP000460221"/>
    </source>
</evidence>
<dbReference type="EMBL" id="WLYK01000007">
    <property type="protein sequence ID" value="MTD15729.1"/>
    <property type="molecule type" value="Genomic_DNA"/>
</dbReference>
<evidence type="ECO:0000259" key="1">
    <source>
        <dbReference type="PROSITE" id="PS51819"/>
    </source>
</evidence>
<dbReference type="InterPro" id="IPR037523">
    <property type="entry name" value="VOC_core"/>
</dbReference>
<dbReference type="InterPro" id="IPR004360">
    <property type="entry name" value="Glyas_Fos-R_dOase_dom"/>
</dbReference>
<reference evidence="2 3" key="1">
    <citation type="submission" date="2019-11" db="EMBL/GenBank/DDBJ databases">
        <authorList>
            <person name="Jiang L.-Q."/>
        </authorList>
    </citation>
    <scope>NUCLEOTIDE SEQUENCE [LARGE SCALE GENOMIC DNA]</scope>
    <source>
        <strain evidence="2 3">YIM 132087</strain>
    </source>
</reference>
<dbReference type="Proteomes" id="UP000460221">
    <property type="component" value="Unassembled WGS sequence"/>
</dbReference>
<dbReference type="Pfam" id="PF00903">
    <property type="entry name" value="Glyoxalase"/>
    <property type="match status" value="1"/>
</dbReference>
<feature type="domain" description="VOC" evidence="1">
    <location>
        <begin position="1"/>
        <end position="118"/>
    </location>
</feature>
<keyword evidence="3" id="KW-1185">Reference proteome</keyword>